<comment type="caution">
    <text evidence="8">The sequence shown here is derived from an EMBL/GenBank/DDBJ whole genome shotgun (WGS) entry which is preliminary data.</text>
</comment>
<dbReference type="GO" id="GO:0006355">
    <property type="term" value="P:regulation of DNA-templated transcription"/>
    <property type="evidence" value="ECO:0007669"/>
    <property type="project" value="UniProtKB-UniRule"/>
</dbReference>
<dbReference type="Pfam" id="PF08279">
    <property type="entry name" value="HTH_11"/>
    <property type="match status" value="1"/>
</dbReference>
<dbReference type="SUPFAM" id="SSF55681">
    <property type="entry name" value="Class II aaRS and biotin synthetases"/>
    <property type="match status" value="1"/>
</dbReference>
<comment type="catalytic activity">
    <reaction evidence="5 6">
        <text>biotin + L-lysyl-[protein] + ATP = N(6)-biotinyl-L-lysyl-[protein] + AMP + diphosphate + H(+)</text>
        <dbReference type="Rhea" id="RHEA:11756"/>
        <dbReference type="Rhea" id="RHEA-COMP:9752"/>
        <dbReference type="Rhea" id="RHEA-COMP:10505"/>
        <dbReference type="ChEBI" id="CHEBI:15378"/>
        <dbReference type="ChEBI" id="CHEBI:29969"/>
        <dbReference type="ChEBI" id="CHEBI:30616"/>
        <dbReference type="ChEBI" id="CHEBI:33019"/>
        <dbReference type="ChEBI" id="CHEBI:57586"/>
        <dbReference type="ChEBI" id="CHEBI:83144"/>
        <dbReference type="ChEBI" id="CHEBI:456215"/>
        <dbReference type="EC" id="6.3.4.15"/>
    </reaction>
</comment>
<dbReference type="InterPro" id="IPR003142">
    <property type="entry name" value="BPL_C"/>
</dbReference>
<feature type="binding site" evidence="6">
    <location>
        <position position="190"/>
    </location>
    <ligand>
        <name>biotin</name>
        <dbReference type="ChEBI" id="CHEBI:57586"/>
    </ligand>
</feature>
<accession>A0A0W1A4F8</accession>
<evidence type="ECO:0000256" key="4">
    <source>
        <dbReference type="ARBA" id="ARBA00023267"/>
    </source>
</evidence>
<dbReference type="Gene3D" id="1.10.10.10">
    <property type="entry name" value="Winged helix-like DNA-binding domain superfamily/Winged helix DNA-binding domain"/>
    <property type="match status" value="1"/>
</dbReference>
<dbReference type="HAMAP" id="MF_00978">
    <property type="entry name" value="Bifunct_BirA"/>
    <property type="match status" value="1"/>
</dbReference>
<dbReference type="InterPro" id="IPR036388">
    <property type="entry name" value="WH-like_DNA-bd_sf"/>
</dbReference>
<dbReference type="Pfam" id="PF02237">
    <property type="entry name" value="BPL_C"/>
    <property type="match status" value="1"/>
</dbReference>
<evidence type="ECO:0000256" key="2">
    <source>
        <dbReference type="ARBA" id="ARBA00022741"/>
    </source>
</evidence>
<feature type="DNA-binding region" description="H-T-H motif" evidence="6">
    <location>
        <begin position="23"/>
        <end position="42"/>
    </location>
</feature>
<keyword evidence="6" id="KW-0238">DNA-binding</keyword>
<dbReference type="CDD" id="cd00090">
    <property type="entry name" value="HTH_ARSR"/>
    <property type="match status" value="1"/>
</dbReference>
<dbReference type="SUPFAM" id="SSF50037">
    <property type="entry name" value="C-terminal domain of transcriptional repressors"/>
    <property type="match status" value="1"/>
</dbReference>
<keyword evidence="1 6" id="KW-0436">Ligase</keyword>
<feature type="binding site" evidence="6">
    <location>
        <begin position="96"/>
        <end position="98"/>
    </location>
    <ligand>
        <name>biotin</name>
        <dbReference type="ChEBI" id="CHEBI:57586"/>
    </ligand>
</feature>
<name>A0A0W1A4F8_9GAMM</name>
<evidence type="ECO:0000256" key="1">
    <source>
        <dbReference type="ARBA" id="ARBA00022598"/>
    </source>
</evidence>
<dbReference type="InterPro" id="IPR004408">
    <property type="entry name" value="Biotin_CoA_COase_ligase"/>
</dbReference>
<dbReference type="EC" id="6.3.4.15" evidence="6"/>
<evidence type="ECO:0000256" key="3">
    <source>
        <dbReference type="ARBA" id="ARBA00022840"/>
    </source>
</evidence>
<dbReference type="NCBIfam" id="TIGR00121">
    <property type="entry name" value="birA_ligase"/>
    <property type="match status" value="1"/>
</dbReference>
<dbReference type="InterPro" id="IPR013196">
    <property type="entry name" value="HTH_11"/>
</dbReference>
<proteinExistence type="inferred from homology"/>
<dbReference type="STRING" id="45076.Lwor_2457"/>
<feature type="binding site" evidence="6">
    <location>
        <begin position="122"/>
        <end position="124"/>
    </location>
    <ligand>
        <name>biotin</name>
        <dbReference type="ChEBI" id="CHEBI:57586"/>
    </ligand>
</feature>
<dbReference type="InterPro" id="IPR004143">
    <property type="entry name" value="BPL_LPL_catalytic"/>
</dbReference>
<dbReference type="InterPro" id="IPR011991">
    <property type="entry name" value="ArsR-like_HTH"/>
</dbReference>
<dbReference type="PATRIC" id="fig|45076.6.peg.2703"/>
<dbReference type="Gene3D" id="2.30.30.100">
    <property type="match status" value="1"/>
</dbReference>
<dbReference type="Gene3D" id="3.30.930.10">
    <property type="entry name" value="Bira Bifunctional Protein, Domain 2"/>
    <property type="match status" value="1"/>
</dbReference>
<dbReference type="SUPFAM" id="SSF46785">
    <property type="entry name" value="Winged helix' DNA-binding domain"/>
    <property type="match status" value="1"/>
</dbReference>
<reference evidence="8 9" key="1">
    <citation type="submission" date="2015-11" db="EMBL/GenBank/DDBJ databases">
        <title>Genomic analysis of 38 Legionella species identifies large and diverse effector repertoires.</title>
        <authorList>
            <person name="Burstein D."/>
            <person name="Amaro F."/>
            <person name="Zusman T."/>
            <person name="Lifshitz Z."/>
            <person name="Cohen O."/>
            <person name="Gilbert J.A."/>
            <person name="Pupko T."/>
            <person name="Shuman H.A."/>
            <person name="Segal G."/>
        </authorList>
    </citation>
    <scope>NUCLEOTIDE SEQUENCE [LARGE SCALE GENOMIC DNA]</scope>
    <source>
        <strain evidence="8 9">ATCC 49508</strain>
    </source>
</reference>
<dbReference type="CDD" id="cd16442">
    <property type="entry name" value="BPL"/>
    <property type="match status" value="1"/>
</dbReference>
<keyword evidence="6" id="KW-0804">Transcription</keyword>
<dbReference type="InterPro" id="IPR008988">
    <property type="entry name" value="Transcriptional_repressor_C"/>
</dbReference>
<keyword evidence="6" id="KW-0678">Repressor</keyword>
<dbReference type="EMBL" id="LNZC01000031">
    <property type="protein sequence ID" value="KTD75891.1"/>
    <property type="molecule type" value="Genomic_DNA"/>
</dbReference>
<dbReference type="RefSeq" id="WP_115091045.1">
    <property type="nucleotide sequence ID" value="NZ_CBCRUR010000020.1"/>
</dbReference>
<dbReference type="Pfam" id="PF03099">
    <property type="entry name" value="BPL_LplA_LipB"/>
    <property type="match status" value="1"/>
</dbReference>
<dbReference type="PANTHER" id="PTHR12835:SF5">
    <property type="entry name" value="BIOTIN--PROTEIN LIGASE"/>
    <property type="match status" value="1"/>
</dbReference>
<keyword evidence="3 6" id="KW-0067">ATP-binding</keyword>
<evidence type="ECO:0000259" key="7">
    <source>
        <dbReference type="PROSITE" id="PS51733"/>
    </source>
</evidence>
<keyword evidence="6" id="KW-0805">Transcription regulation</keyword>
<dbReference type="GO" id="GO:0005524">
    <property type="term" value="F:ATP binding"/>
    <property type="evidence" value="ECO:0007669"/>
    <property type="project" value="UniProtKB-UniRule"/>
</dbReference>
<evidence type="ECO:0000256" key="6">
    <source>
        <dbReference type="HAMAP-Rule" id="MF_00978"/>
    </source>
</evidence>
<sequence length="330" mass="36901">MIQFNQTQRTLLQILGDGLCHSGSELGNVLGMSRSAVWKHINQLMDVGIGIIRMPQQGYRLANPLQLLDETLITNHLHQKAFPQSFKLHLFSSIDSTNRFLKEIPPSSTLDICCAEVQTQGRGRFGRAWHSPFGENIYCSSRWNVYCDLSRLSGLSLITSLAILKSLKESVATDAIKIKWPNDLLWGNKKICGVLIEIIAESNGHAQVIIGIGLNVNSDTQNHPLPDKPWGSLFDLAHQQFDRNILIANLMYHLNCNINQFLNHDLTSFMDEWKQYDYLAGKHISVTQALNSFTGTACGIDAAGQLILRDDKGIIHLLSSGDTSLHNDRQ</sequence>
<dbReference type="GO" id="GO:0005737">
    <property type="term" value="C:cytoplasm"/>
    <property type="evidence" value="ECO:0007669"/>
    <property type="project" value="TreeGrafter"/>
</dbReference>
<dbReference type="InterPro" id="IPR030855">
    <property type="entry name" value="Bifunct_BirA"/>
</dbReference>
<evidence type="ECO:0000256" key="5">
    <source>
        <dbReference type="ARBA" id="ARBA00047846"/>
    </source>
</evidence>
<dbReference type="InterPro" id="IPR045864">
    <property type="entry name" value="aa-tRNA-synth_II/BPL/LPL"/>
</dbReference>
<keyword evidence="2 6" id="KW-0547">Nucleotide-binding</keyword>
<protein>
    <recommendedName>
        <fullName evidence="6">Bifunctional ligase/repressor BirA</fullName>
    </recommendedName>
    <alternativeName>
        <fullName evidence="6">Biotin operon repressor</fullName>
    </alternativeName>
    <alternativeName>
        <fullName evidence="6">Biotin--[acetyl-CoA-carboxylase] ligase</fullName>
        <ecNumber evidence="6">6.3.4.15</ecNumber>
    </alternativeName>
    <alternativeName>
        <fullName evidence="6">Biotin--protein ligase</fullName>
    </alternativeName>
    <alternativeName>
        <fullName evidence="6">Biotin-[acetyl-CoA carboxylase] synthetase</fullName>
    </alternativeName>
</protein>
<dbReference type="AlphaFoldDB" id="A0A0W1A4F8"/>
<comment type="function">
    <text evidence="6">Acts both as a biotin--[acetyl-CoA-carboxylase] ligase and a biotin-operon repressor. In the presence of ATP, BirA activates biotin to form the BirA-biotinyl-5'-adenylate (BirA-bio-5'-AMP or holoBirA) complex. HoloBirA can either transfer the biotinyl moiety to the biotin carboxyl carrier protein (BCCP) subunit of acetyl-CoA carboxylase, or bind to the biotin operator site and inhibit transcription of the operon.</text>
</comment>
<evidence type="ECO:0000313" key="8">
    <source>
        <dbReference type="EMBL" id="KTD75891.1"/>
    </source>
</evidence>
<dbReference type="GO" id="GO:0004077">
    <property type="term" value="F:biotin--[biotin carboxyl-carrier protein] ligase activity"/>
    <property type="evidence" value="ECO:0007669"/>
    <property type="project" value="UniProtKB-UniRule"/>
</dbReference>
<dbReference type="GO" id="GO:0003677">
    <property type="term" value="F:DNA binding"/>
    <property type="evidence" value="ECO:0007669"/>
    <property type="project" value="UniProtKB-UniRule"/>
</dbReference>
<dbReference type="PANTHER" id="PTHR12835">
    <property type="entry name" value="BIOTIN PROTEIN LIGASE"/>
    <property type="match status" value="1"/>
</dbReference>
<feature type="domain" description="BPL/LPL catalytic" evidence="7">
    <location>
        <begin position="80"/>
        <end position="262"/>
    </location>
</feature>
<evidence type="ECO:0000313" key="9">
    <source>
        <dbReference type="Proteomes" id="UP000054662"/>
    </source>
</evidence>
<keyword evidence="4 6" id="KW-0092">Biotin</keyword>
<gene>
    <name evidence="6 8" type="primary">birA</name>
    <name evidence="8" type="ORF">Lwor_2457</name>
</gene>
<dbReference type="InterPro" id="IPR036390">
    <property type="entry name" value="WH_DNA-bd_sf"/>
</dbReference>
<organism evidence="8 9">
    <name type="scientific">Legionella worsleiensis</name>
    <dbReference type="NCBI Taxonomy" id="45076"/>
    <lineage>
        <taxon>Bacteria</taxon>
        <taxon>Pseudomonadati</taxon>
        <taxon>Pseudomonadota</taxon>
        <taxon>Gammaproteobacteria</taxon>
        <taxon>Legionellales</taxon>
        <taxon>Legionellaceae</taxon>
        <taxon>Legionella</taxon>
    </lineage>
</organism>
<keyword evidence="9" id="KW-1185">Reference proteome</keyword>
<feature type="binding site" evidence="6">
    <location>
        <position position="118"/>
    </location>
    <ligand>
        <name>biotin</name>
        <dbReference type="ChEBI" id="CHEBI:57586"/>
    </ligand>
</feature>
<comment type="similarity">
    <text evidence="6">Belongs to the biotin--protein ligase family.</text>
</comment>
<dbReference type="Proteomes" id="UP000054662">
    <property type="component" value="Unassembled WGS sequence"/>
</dbReference>
<dbReference type="PROSITE" id="PS51733">
    <property type="entry name" value="BPL_LPL_CATALYTIC"/>
    <property type="match status" value="1"/>
</dbReference>
<dbReference type="OrthoDB" id="9807064at2"/>